<dbReference type="Proteomes" id="UP001607303">
    <property type="component" value="Unassembled WGS sequence"/>
</dbReference>
<organism evidence="1 2">
    <name type="scientific">Vespula maculifrons</name>
    <name type="common">Eastern yellow jacket</name>
    <name type="synonym">Wasp</name>
    <dbReference type="NCBI Taxonomy" id="7453"/>
    <lineage>
        <taxon>Eukaryota</taxon>
        <taxon>Metazoa</taxon>
        <taxon>Ecdysozoa</taxon>
        <taxon>Arthropoda</taxon>
        <taxon>Hexapoda</taxon>
        <taxon>Insecta</taxon>
        <taxon>Pterygota</taxon>
        <taxon>Neoptera</taxon>
        <taxon>Endopterygota</taxon>
        <taxon>Hymenoptera</taxon>
        <taxon>Apocrita</taxon>
        <taxon>Aculeata</taxon>
        <taxon>Vespoidea</taxon>
        <taxon>Vespidae</taxon>
        <taxon>Vespinae</taxon>
        <taxon>Vespula</taxon>
    </lineage>
</organism>
<sequence>MLLTGDLILCWNVTENRFLVIATIFTKKNYTNIEVILYLKIFGNNDVTTYRIDSSKNIGKKNESRLRSIGNYCQT</sequence>
<evidence type="ECO:0000313" key="1">
    <source>
        <dbReference type="EMBL" id="KAL2738125.1"/>
    </source>
</evidence>
<comment type="caution">
    <text evidence="1">The sequence shown here is derived from an EMBL/GenBank/DDBJ whole genome shotgun (WGS) entry which is preliminary data.</text>
</comment>
<keyword evidence="2" id="KW-1185">Reference proteome</keyword>
<gene>
    <name evidence="1" type="ORF">V1477_011484</name>
</gene>
<name>A0ABD2BZB6_VESMC</name>
<reference evidence="1 2" key="1">
    <citation type="journal article" date="2024" name="Ann. Entomol. Soc. Am.">
        <title>Genomic analyses of the southern and eastern yellowjacket wasps (Hymenoptera: Vespidae) reveal evolutionary signatures of social life.</title>
        <authorList>
            <person name="Catto M.A."/>
            <person name="Caine P.B."/>
            <person name="Orr S.E."/>
            <person name="Hunt B.G."/>
            <person name="Goodisman M.A.D."/>
        </authorList>
    </citation>
    <scope>NUCLEOTIDE SEQUENCE [LARGE SCALE GENOMIC DNA]</scope>
    <source>
        <strain evidence="1">232</strain>
        <tissue evidence="1">Head and thorax</tissue>
    </source>
</reference>
<protein>
    <submittedName>
        <fullName evidence="1">Uncharacterized protein</fullName>
    </submittedName>
</protein>
<evidence type="ECO:0000313" key="2">
    <source>
        <dbReference type="Proteomes" id="UP001607303"/>
    </source>
</evidence>
<proteinExistence type="predicted"/>
<dbReference type="EMBL" id="JAYRBN010000063">
    <property type="protein sequence ID" value="KAL2738125.1"/>
    <property type="molecule type" value="Genomic_DNA"/>
</dbReference>
<accession>A0ABD2BZB6</accession>
<dbReference type="AlphaFoldDB" id="A0ABD2BZB6"/>